<dbReference type="EMBL" id="BDQG01000001">
    <property type="protein sequence ID" value="GAW66814.1"/>
    <property type="molecule type" value="Genomic_DNA"/>
</dbReference>
<organism evidence="1 2">
    <name type="scientific">Geoanaerobacter pelophilus</name>
    <dbReference type="NCBI Taxonomy" id="60036"/>
    <lineage>
        <taxon>Bacteria</taxon>
        <taxon>Pseudomonadati</taxon>
        <taxon>Thermodesulfobacteriota</taxon>
        <taxon>Desulfuromonadia</taxon>
        <taxon>Geobacterales</taxon>
        <taxon>Geobacteraceae</taxon>
        <taxon>Geoanaerobacter</taxon>
    </lineage>
</organism>
<dbReference type="Proteomes" id="UP000194153">
    <property type="component" value="Unassembled WGS sequence"/>
</dbReference>
<gene>
    <name evidence="1" type="ORF">GPEL0_01f2343</name>
</gene>
<keyword evidence="2" id="KW-1185">Reference proteome</keyword>
<name>A0ABQ0MIB1_9BACT</name>
<reference evidence="1 2" key="1">
    <citation type="submission" date="2017-04" db="EMBL/GenBank/DDBJ databases">
        <authorList>
            <consortium name="Geobacter pelophilus Genome Sequencing"/>
            <person name="Aoyagi T."/>
            <person name="Koike H."/>
            <person name="Hori T."/>
        </authorList>
    </citation>
    <scope>NUCLEOTIDE SEQUENCE [LARGE SCALE GENOMIC DNA]</scope>
    <source>
        <strain evidence="1 2">Drf2</strain>
    </source>
</reference>
<accession>A0ABQ0MIB1</accession>
<proteinExistence type="predicted"/>
<protein>
    <submittedName>
        <fullName evidence="1">Uncharacterized protein</fullName>
    </submittedName>
</protein>
<evidence type="ECO:0000313" key="1">
    <source>
        <dbReference type="EMBL" id="GAW66814.1"/>
    </source>
</evidence>
<evidence type="ECO:0000313" key="2">
    <source>
        <dbReference type="Proteomes" id="UP000194153"/>
    </source>
</evidence>
<reference evidence="2" key="2">
    <citation type="submission" date="2017-05" db="EMBL/GenBank/DDBJ databases">
        <title>Draft genome sequence of Geobacter pelophilus, a iron(III)-reducing bacteria.</title>
        <authorList>
            <person name="Aoyagi T."/>
            <person name="Koike H."/>
            <person name="Morita T."/>
            <person name="Sato Y."/>
            <person name="Habe H."/>
            <person name="Hori T."/>
        </authorList>
    </citation>
    <scope>NUCLEOTIDE SEQUENCE [LARGE SCALE GENOMIC DNA]</scope>
    <source>
        <strain evidence="2">Drf2</strain>
    </source>
</reference>
<comment type="caution">
    <text evidence="1">The sequence shown here is derived from an EMBL/GenBank/DDBJ whole genome shotgun (WGS) entry which is preliminary data.</text>
</comment>
<sequence length="38" mass="4080">MRSPCVKLGCIRFPSPAPRAACDRASRCVRRGSASRGC</sequence>